<dbReference type="Proteomes" id="UP001153069">
    <property type="component" value="Unassembled WGS sequence"/>
</dbReference>
<sequence length="454" mass="49750">MMLKIATSAFASMALFAASTPITSAQVSFDECRAAVPGFLDCLDSGADNCGALPVPDFAFPQDQFNDLGYALKHLRDTPNTHVFALGDFAVWTMIVVDVSEDDSTAVARTKPSGRKLLRGGRHLEDEEDLTLEGAPAEYSTEDVDNRVAGPSITIRLYDAPEAFFQFGEDGAVVGHHHLSAVDDILDVLNATLEDVTSIELAYSHGHFDHIGAANYTYNAIKALGFEDVPIVASKGTQHFLEELAESGLYSYRAPLPTVTFEGKQNQTVGTHTTMMVETVNGHMHDSRDVLIFFEEEEEHPAIMMMIDIVFPKWSPFYRFALTTDLLNYLKIHDKMLDDYDLGEDGYLIGGHLSQIGDRVDIEINKNMTESVIANARDALATTDFGGEAFSTGAFTPGEPTFGNTWYAFGKSFDTIIAKCVRATIEQFGCTLAAIDVMAESHCDVAQNFVRIDS</sequence>
<protein>
    <submittedName>
        <fullName evidence="2">Metallo-beta-lactamase superfamily</fullName>
    </submittedName>
</protein>
<feature type="chain" id="PRO_5040214462" evidence="1">
    <location>
        <begin position="26"/>
        <end position="454"/>
    </location>
</feature>
<dbReference type="AlphaFoldDB" id="A0A9N8DHI2"/>
<keyword evidence="3" id="KW-1185">Reference proteome</keyword>
<feature type="signal peptide" evidence="1">
    <location>
        <begin position="1"/>
        <end position="25"/>
    </location>
</feature>
<name>A0A9N8DHI2_9STRA</name>
<reference evidence="2" key="1">
    <citation type="submission" date="2020-06" db="EMBL/GenBank/DDBJ databases">
        <authorList>
            <consortium name="Plant Systems Biology data submission"/>
        </authorList>
    </citation>
    <scope>NUCLEOTIDE SEQUENCE</scope>
    <source>
        <strain evidence="2">D6</strain>
    </source>
</reference>
<evidence type="ECO:0000313" key="3">
    <source>
        <dbReference type="Proteomes" id="UP001153069"/>
    </source>
</evidence>
<evidence type="ECO:0000313" key="2">
    <source>
        <dbReference type="EMBL" id="CAB9499789.1"/>
    </source>
</evidence>
<dbReference type="Gene3D" id="3.60.15.10">
    <property type="entry name" value="Ribonuclease Z/Hydroxyacylglutathione hydrolase-like"/>
    <property type="match status" value="1"/>
</dbReference>
<dbReference type="OrthoDB" id="449487at2759"/>
<organism evidence="2 3">
    <name type="scientific">Seminavis robusta</name>
    <dbReference type="NCBI Taxonomy" id="568900"/>
    <lineage>
        <taxon>Eukaryota</taxon>
        <taxon>Sar</taxon>
        <taxon>Stramenopiles</taxon>
        <taxon>Ochrophyta</taxon>
        <taxon>Bacillariophyta</taxon>
        <taxon>Bacillariophyceae</taxon>
        <taxon>Bacillariophycidae</taxon>
        <taxon>Naviculales</taxon>
        <taxon>Naviculaceae</taxon>
        <taxon>Seminavis</taxon>
    </lineage>
</organism>
<accession>A0A9N8DHI2</accession>
<comment type="caution">
    <text evidence="2">The sequence shown here is derived from an EMBL/GenBank/DDBJ whole genome shotgun (WGS) entry which is preliminary data.</text>
</comment>
<evidence type="ECO:0000256" key="1">
    <source>
        <dbReference type="SAM" id="SignalP"/>
    </source>
</evidence>
<keyword evidence="1" id="KW-0732">Signal</keyword>
<proteinExistence type="predicted"/>
<dbReference type="InterPro" id="IPR036866">
    <property type="entry name" value="RibonucZ/Hydroxyglut_hydro"/>
</dbReference>
<dbReference type="EMBL" id="CAICTM010000068">
    <property type="protein sequence ID" value="CAB9499789.1"/>
    <property type="molecule type" value="Genomic_DNA"/>
</dbReference>
<dbReference type="SUPFAM" id="SSF56281">
    <property type="entry name" value="Metallo-hydrolase/oxidoreductase"/>
    <property type="match status" value="1"/>
</dbReference>
<gene>
    <name evidence="2" type="ORF">SEMRO_69_G038370.1</name>
</gene>